<evidence type="ECO:0000313" key="1">
    <source>
        <dbReference type="EMBL" id="GHB32773.1"/>
    </source>
</evidence>
<protein>
    <submittedName>
        <fullName evidence="1">Uncharacterized protein</fullName>
    </submittedName>
</protein>
<name>A0ABQ3EF95_9GAMM</name>
<gene>
    <name evidence="1" type="ORF">GCM10009038_34610</name>
</gene>
<accession>A0ABQ3EF95</accession>
<comment type="caution">
    <text evidence="1">The sequence shown here is derived from an EMBL/GenBank/DDBJ whole genome shotgun (WGS) entry which is preliminary data.</text>
</comment>
<sequence>MIRVTLDFNCAVCGHDQFNLPVKREDGQQIRCANCTAYKCHTLDLERALVAMRREPPRTAA</sequence>
<organism evidence="1 2">
    <name type="scientific">Salinicola rhizosphaerae</name>
    <dbReference type="NCBI Taxonomy" id="1443141"/>
    <lineage>
        <taxon>Bacteria</taxon>
        <taxon>Pseudomonadati</taxon>
        <taxon>Pseudomonadota</taxon>
        <taxon>Gammaproteobacteria</taxon>
        <taxon>Oceanospirillales</taxon>
        <taxon>Halomonadaceae</taxon>
        <taxon>Salinicola</taxon>
    </lineage>
</organism>
<proteinExistence type="predicted"/>
<dbReference type="EMBL" id="BMZI01000008">
    <property type="protein sequence ID" value="GHB32773.1"/>
    <property type="molecule type" value="Genomic_DNA"/>
</dbReference>
<keyword evidence="2" id="KW-1185">Reference proteome</keyword>
<evidence type="ECO:0000313" key="2">
    <source>
        <dbReference type="Proteomes" id="UP000646745"/>
    </source>
</evidence>
<reference evidence="2" key="1">
    <citation type="journal article" date="2019" name="Int. J. Syst. Evol. Microbiol.">
        <title>The Global Catalogue of Microorganisms (GCM) 10K type strain sequencing project: providing services to taxonomists for standard genome sequencing and annotation.</title>
        <authorList>
            <consortium name="The Broad Institute Genomics Platform"/>
            <consortium name="The Broad Institute Genome Sequencing Center for Infectious Disease"/>
            <person name="Wu L."/>
            <person name="Ma J."/>
        </authorList>
    </citation>
    <scope>NUCLEOTIDE SEQUENCE [LARGE SCALE GENOMIC DNA]</scope>
    <source>
        <strain evidence="2">KCTC 32998</strain>
    </source>
</reference>
<dbReference type="Proteomes" id="UP000646745">
    <property type="component" value="Unassembled WGS sequence"/>
</dbReference>
<dbReference type="RefSeq" id="WP_189445979.1">
    <property type="nucleotide sequence ID" value="NZ_BMZI01000008.1"/>
</dbReference>